<reference evidence="2" key="1">
    <citation type="submission" date="2016-12" db="EMBL/GenBank/DDBJ databases">
        <title>Complete Genome Sequence of Beggiatoa leptomitiformis D-401.</title>
        <authorList>
            <person name="Fomenkov A."/>
            <person name="Vincze T."/>
            <person name="Grabovich M."/>
            <person name="Anton B.P."/>
            <person name="Dubinina G."/>
            <person name="Orlova M."/>
            <person name="Belousova E."/>
            <person name="Roberts R.J."/>
        </authorList>
    </citation>
    <scope>NUCLEOTIDE SEQUENCE [LARGE SCALE GENOMIC DNA]</scope>
    <source>
        <strain evidence="2">D-401</strain>
    </source>
</reference>
<dbReference type="InterPro" id="IPR006975">
    <property type="entry name" value="NifQ"/>
</dbReference>
<gene>
    <name evidence="1" type="ORF">BLE401_07780</name>
</gene>
<dbReference type="RefSeq" id="WP_066246157.1">
    <property type="nucleotide sequence ID" value="NZ_CP012373.2"/>
</dbReference>
<organism evidence="1 2">
    <name type="scientific">Beggiatoa leptomitoformis</name>
    <dbReference type="NCBI Taxonomy" id="288004"/>
    <lineage>
        <taxon>Bacteria</taxon>
        <taxon>Pseudomonadati</taxon>
        <taxon>Pseudomonadota</taxon>
        <taxon>Gammaproteobacteria</taxon>
        <taxon>Thiotrichales</taxon>
        <taxon>Thiotrichaceae</taxon>
        <taxon>Beggiatoa</taxon>
    </lineage>
</organism>
<keyword evidence="2" id="KW-1185">Reference proteome</keyword>
<dbReference type="OrthoDB" id="192277at2"/>
<protein>
    <submittedName>
        <fullName evidence="1">Nitrogen fixation protein NifQ</fullName>
    </submittedName>
</protein>
<sequence>MHTEVVHASITQTASRDVHYATLMAHAHNTPNNHLLACMIASWLVGQGNMPTRFGLSETSWNNLLNNHFPHYIFPQRLLPSDTIDVLRLPECDELRTLFFSHCDTITHDKQCLADILITGCMGSDHLWQDLGLWSRKDLTTLMKHNFPSLAAKNDRDMKWKKFFYKQLCLQEGIYICRAPSCEVCADYQKCFGSEE</sequence>
<evidence type="ECO:0000313" key="1">
    <source>
        <dbReference type="EMBL" id="AUI68613.1"/>
    </source>
</evidence>
<dbReference type="KEGG" id="blep:AL038_16465"/>
<name>A0A2N9YDP7_9GAMM</name>
<dbReference type="GO" id="GO:0030151">
    <property type="term" value="F:molybdenum ion binding"/>
    <property type="evidence" value="ECO:0007669"/>
    <property type="project" value="InterPro"/>
</dbReference>
<dbReference type="AlphaFoldDB" id="A0A2N9YDP7"/>
<accession>A0A2N9YDP7</accession>
<proteinExistence type="predicted"/>
<dbReference type="STRING" id="288004.AL038_16465"/>
<evidence type="ECO:0000313" key="2">
    <source>
        <dbReference type="Proteomes" id="UP000234271"/>
    </source>
</evidence>
<dbReference type="Pfam" id="PF04891">
    <property type="entry name" value="NifQ"/>
    <property type="match status" value="1"/>
</dbReference>
<dbReference type="EMBL" id="CP018889">
    <property type="protein sequence ID" value="AUI68613.1"/>
    <property type="molecule type" value="Genomic_DNA"/>
</dbReference>
<dbReference type="GO" id="GO:0009399">
    <property type="term" value="P:nitrogen fixation"/>
    <property type="evidence" value="ECO:0007669"/>
    <property type="project" value="InterPro"/>
</dbReference>
<dbReference type="Proteomes" id="UP000234271">
    <property type="component" value="Chromosome"/>
</dbReference>